<comment type="caution">
    <text evidence="6">The sequence shown here is derived from an EMBL/GenBank/DDBJ whole genome shotgun (WGS) entry which is preliminary data.</text>
</comment>
<dbReference type="GO" id="GO:0000287">
    <property type="term" value="F:magnesium ion binding"/>
    <property type="evidence" value="ECO:0007669"/>
    <property type="project" value="UniProtKB-UniRule"/>
</dbReference>
<dbReference type="GO" id="GO:0008776">
    <property type="term" value="F:acetate kinase activity"/>
    <property type="evidence" value="ECO:0007669"/>
    <property type="project" value="UniProtKB-UniRule"/>
</dbReference>
<protein>
    <recommendedName>
        <fullName evidence="5">Probable acetate kinase</fullName>
        <ecNumber evidence="5">2.7.2.1</ecNumber>
    </recommendedName>
    <alternativeName>
        <fullName evidence="5">Acetokinase</fullName>
    </alternativeName>
</protein>
<dbReference type="InterPro" id="IPR023865">
    <property type="entry name" value="Aliphatic_acid_kinase_CS"/>
</dbReference>
<reference evidence="6 7" key="1">
    <citation type="journal article" date="2020" name="ISME J.">
        <title>Uncovering the hidden diversity of litter-decomposition mechanisms in mushroom-forming fungi.</title>
        <authorList>
            <person name="Floudas D."/>
            <person name="Bentzer J."/>
            <person name="Ahren D."/>
            <person name="Johansson T."/>
            <person name="Persson P."/>
            <person name="Tunlid A."/>
        </authorList>
    </citation>
    <scope>NUCLEOTIDE SEQUENCE [LARGE SCALE GENOMIC DNA]</scope>
    <source>
        <strain evidence="6 7">CBS 291.85</strain>
    </source>
</reference>
<dbReference type="PROSITE" id="PS01075">
    <property type="entry name" value="ACETATE_KINASE_1"/>
    <property type="match status" value="1"/>
</dbReference>
<gene>
    <name evidence="6" type="ORF">D9758_003948</name>
</gene>
<feature type="binding site" evidence="5">
    <location>
        <position position="416"/>
    </location>
    <ligand>
        <name>Mg(2+)</name>
        <dbReference type="ChEBI" id="CHEBI:18420"/>
    </ligand>
</feature>
<dbReference type="GO" id="GO:0005524">
    <property type="term" value="F:ATP binding"/>
    <property type="evidence" value="ECO:0007669"/>
    <property type="project" value="UniProtKB-KW"/>
</dbReference>
<dbReference type="InterPro" id="IPR043129">
    <property type="entry name" value="ATPase_NBD"/>
</dbReference>
<keyword evidence="4 5" id="KW-0067">ATP-binding</keyword>
<organism evidence="6 7">
    <name type="scientific">Tetrapyrgos nigripes</name>
    <dbReference type="NCBI Taxonomy" id="182062"/>
    <lineage>
        <taxon>Eukaryota</taxon>
        <taxon>Fungi</taxon>
        <taxon>Dikarya</taxon>
        <taxon>Basidiomycota</taxon>
        <taxon>Agaricomycotina</taxon>
        <taxon>Agaricomycetes</taxon>
        <taxon>Agaricomycetidae</taxon>
        <taxon>Agaricales</taxon>
        <taxon>Marasmiineae</taxon>
        <taxon>Marasmiaceae</taxon>
        <taxon>Tetrapyrgos</taxon>
    </lineage>
</organism>
<name>A0A8H5LRR0_9AGAR</name>
<accession>A0A8H5LRR0</accession>
<feature type="site" description="Transition state stabilizer" evidence="5">
    <location>
        <position position="251"/>
    </location>
</feature>
<dbReference type="InterPro" id="IPR004372">
    <property type="entry name" value="Ac/propionate_kinase"/>
</dbReference>
<feature type="active site" description="Proton donor/acceptor" evidence="5">
    <location>
        <position position="158"/>
    </location>
</feature>
<dbReference type="PIRSF" id="PIRSF000722">
    <property type="entry name" value="Acetate_prop_kin"/>
    <property type="match status" value="1"/>
</dbReference>
<keyword evidence="1 5" id="KW-0808">Transferase</keyword>
<keyword evidence="5" id="KW-0479">Metal-binding</keyword>
<dbReference type="OrthoDB" id="67445at2759"/>
<feature type="site" description="Transition state stabilizer" evidence="5">
    <location>
        <position position="190"/>
    </location>
</feature>
<dbReference type="GO" id="GO:0006083">
    <property type="term" value="P:acetate metabolic process"/>
    <property type="evidence" value="ECO:0007669"/>
    <property type="project" value="TreeGrafter"/>
</dbReference>
<dbReference type="Gene3D" id="3.30.420.40">
    <property type="match status" value="2"/>
</dbReference>
<dbReference type="EC" id="2.7.2.1" evidence="5"/>
<comment type="pathway">
    <text evidence="5">Metabolic intermediate biosynthesis; acetyl-CoA biosynthesis; acetyl-CoA from acetate: step 1/2.</text>
</comment>
<feature type="binding site" evidence="5">
    <location>
        <position position="14"/>
    </location>
    <ligand>
        <name>Mg(2+)</name>
        <dbReference type="ChEBI" id="CHEBI:18420"/>
    </ligand>
</feature>
<dbReference type="Pfam" id="PF00871">
    <property type="entry name" value="Acetate_kinase"/>
    <property type="match status" value="1"/>
</dbReference>
<dbReference type="SUPFAM" id="SSF53067">
    <property type="entry name" value="Actin-like ATPase domain"/>
    <property type="match status" value="2"/>
</dbReference>
<keyword evidence="2 5" id="KW-0547">Nucleotide-binding</keyword>
<feature type="binding site" evidence="5">
    <location>
        <begin position="218"/>
        <end position="222"/>
    </location>
    <ligand>
        <name>ATP</name>
        <dbReference type="ChEBI" id="CHEBI:30616"/>
    </ligand>
</feature>
<keyword evidence="7" id="KW-1185">Reference proteome</keyword>
<evidence type="ECO:0000313" key="6">
    <source>
        <dbReference type="EMBL" id="KAF5366984.1"/>
    </source>
</evidence>
<dbReference type="AlphaFoldDB" id="A0A8H5LRR0"/>
<dbReference type="HAMAP" id="MF_00020">
    <property type="entry name" value="Acetate_kinase"/>
    <property type="match status" value="1"/>
</dbReference>
<comment type="similarity">
    <text evidence="5">Belongs to the acetokinase family.</text>
</comment>
<comment type="cofactor">
    <cofactor evidence="5">
        <name>Mg(2+)</name>
        <dbReference type="ChEBI" id="CHEBI:18420"/>
    </cofactor>
</comment>
<evidence type="ECO:0000256" key="5">
    <source>
        <dbReference type="HAMAP-Rule" id="MF_03131"/>
    </source>
</evidence>
<comment type="caution">
    <text evidence="5">Lacks conserved residue(s) required for the propagation of feature annotation.</text>
</comment>
<dbReference type="PANTHER" id="PTHR21060">
    <property type="entry name" value="ACETATE KINASE"/>
    <property type="match status" value="1"/>
</dbReference>
<keyword evidence="5" id="KW-0460">Magnesium</keyword>
<dbReference type="PANTHER" id="PTHR21060:SF15">
    <property type="entry name" value="ACETATE KINASE-RELATED"/>
    <property type="match status" value="1"/>
</dbReference>
<proteinExistence type="inferred from homology"/>
<evidence type="ECO:0000256" key="1">
    <source>
        <dbReference type="ARBA" id="ARBA00022679"/>
    </source>
</evidence>
<dbReference type="PROSITE" id="PS01076">
    <property type="entry name" value="ACETATE_KINASE_2"/>
    <property type="match status" value="1"/>
</dbReference>
<keyword evidence="3 5" id="KW-0418">Kinase</keyword>
<evidence type="ECO:0000256" key="2">
    <source>
        <dbReference type="ARBA" id="ARBA00022741"/>
    </source>
</evidence>
<comment type="catalytic activity">
    <reaction evidence="5">
        <text>acetate + ATP = acetyl phosphate + ADP</text>
        <dbReference type="Rhea" id="RHEA:11352"/>
        <dbReference type="ChEBI" id="CHEBI:22191"/>
        <dbReference type="ChEBI" id="CHEBI:30089"/>
        <dbReference type="ChEBI" id="CHEBI:30616"/>
        <dbReference type="ChEBI" id="CHEBI:456216"/>
        <dbReference type="EC" id="2.7.2.1"/>
    </reaction>
</comment>
<dbReference type="EMBL" id="JAACJM010000020">
    <property type="protein sequence ID" value="KAF5366984.1"/>
    <property type="molecule type" value="Genomic_DNA"/>
</dbReference>
<feature type="binding site" evidence="5">
    <location>
        <position position="113"/>
    </location>
    <ligand>
        <name>substrate</name>
    </ligand>
</feature>
<dbReference type="UniPathway" id="UPA00340">
    <property type="reaction ID" value="UER00458"/>
</dbReference>
<dbReference type="GO" id="GO:0006085">
    <property type="term" value="P:acetyl-CoA biosynthetic process"/>
    <property type="evidence" value="ECO:0007669"/>
    <property type="project" value="UniProtKB-UniRule"/>
</dbReference>
<evidence type="ECO:0000256" key="3">
    <source>
        <dbReference type="ARBA" id="ARBA00022777"/>
    </source>
</evidence>
<dbReference type="InterPro" id="IPR000890">
    <property type="entry name" value="Aliphatic_acid_kin_short-chain"/>
</dbReference>
<dbReference type="Proteomes" id="UP000559256">
    <property type="component" value="Unassembled WGS sequence"/>
</dbReference>
<evidence type="ECO:0000256" key="4">
    <source>
        <dbReference type="ARBA" id="ARBA00022840"/>
    </source>
</evidence>
<feature type="binding site" evidence="5">
    <location>
        <position position="21"/>
    </location>
    <ligand>
        <name>ATP</name>
        <dbReference type="ChEBI" id="CHEBI:30616"/>
    </ligand>
</feature>
<dbReference type="PRINTS" id="PR00471">
    <property type="entry name" value="ACETATEKNASE"/>
</dbReference>
<sequence>MSKASRNDLVLSVNAGSSSLKISLYKVLSPSEYKTSLAGPEPVELLLTSSISNISSPPAKFSFKNLSGESTGSVKGQSINSIKDHSSAFAHFVEHLSKEADIDRNRVAHICHRVVHGGDYHDPVVISDETYHHIEKLSDLAPFCISDLPTANSIAFFDTTFHRSIPSHIASYPIDQSVAKKRGLKKYGFHGLSYSFILRAVSKFYERPVDTLNLIVLHLGSGASVCAIRNGKSMDTSMGLTPLNGLPGATRSGAIDPSLIFHYTNKAGRISHDPDMAINLHVTQAEHILNSESGWKSLTGTTDFAEITQRAGEGSEVHQMAFNLFVDRILNYIGSYHLKLEGKVGAIVFSGGIGERSIELRKAVSEKVRCLGYNALDETKNESLDDDKAARVVGIDVRPEKDSGVESRILVCRTDEQFEMARQCALEDKFWHE</sequence>
<evidence type="ECO:0000313" key="7">
    <source>
        <dbReference type="Proteomes" id="UP000559256"/>
    </source>
</evidence>